<dbReference type="Gene3D" id="1.20.120.350">
    <property type="entry name" value="Voltage-gated potassium channels. Chain C"/>
    <property type="match status" value="1"/>
</dbReference>
<evidence type="ECO:0000256" key="2">
    <source>
        <dbReference type="ARBA" id="ARBA00022692"/>
    </source>
</evidence>
<keyword evidence="4 5" id="KW-0472">Membrane</keyword>
<feature type="transmembrane region" description="Helical" evidence="5">
    <location>
        <begin position="136"/>
        <end position="157"/>
    </location>
</feature>
<dbReference type="InterPro" id="IPR027359">
    <property type="entry name" value="Volt_channel_dom_sf"/>
</dbReference>
<protein>
    <submittedName>
        <fullName evidence="8">LOW QUALITY PROTEIN: sodium/hydrogen exchanger 11</fullName>
    </submittedName>
</protein>
<evidence type="ECO:0000256" key="3">
    <source>
        <dbReference type="ARBA" id="ARBA00022989"/>
    </source>
</evidence>
<proteinExistence type="predicted"/>
<feature type="non-terminal residue" evidence="8">
    <location>
        <position position="492"/>
    </location>
</feature>
<organism evidence="7 8">
    <name type="scientific">Carlito syrichta</name>
    <name type="common">Philippine tarsier</name>
    <name type="synonym">Tarsius syrichta</name>
    <dbReference type="NCBI Taxonomy" id="1868482"/>
    <lineage>
        <taxon>Eukaryota</taxon>
        <taxon>Metazoa</taxon>
        <taxon>Chordata</taxon>
        <taxon>Craniata</taxon>
        <taxon>Vertebrata</taxon>
        <taxon>Euteleostomi</taxon>
        <taxon>Mammalia</taxon>
        <taxon>Eutheria</taxon>
        <taxon>Euarchontoglires</taxon>
        <taxon>Primates</taxon>
        <taxon>Haplorrhini</taxon>
        <taxon>Tarsiiformes</taxon>
        <taxon>Tarsiidae</taxon>
        <taxon>Carlito</taxon>
    </lineage>
</organism>
<evidence type="ECO:0000313" key="7">
    <source>
        <dbReference type="Proteomes" id="UP000189704"/>
    </source>
</evidence>
<feature type="transmembrane region" description="Helical" evidence="5">
    <location>
        <begin position="395"/>
        <end position="413"/>
    </location>
</feature>
<feature type="transmembrane region" description="Helical" evidence="5">
    <location>
        <begin position="95"/>
        <end position="115"/>
    </location>
</feature>
<name>A0A1U7T8J4_CARSF</name>
<dbReference type="KEGG" id="csyr:103258229"/>
<accession>A0A1U7T8J4</accession>
<keyword evidence="7" id="KW-1185">Reference proteome</keyword>
<sequence>MNSSFWIQRDSNRPDLFCGRPADYLIQADRFPILVCFIVALGGFLRICLNNSEGIALTILSLSGFVIGQLAYNFVGVHQIVSPLLRTPSFSLYSYFLPLIIFMAALDVDFHLWFVDPGDLKISFHHHATYLAFPSSLHCSLLRPLLFFVTGLCAISLPKQMVMQNTIQHIQEIIENRITLSKTEKILTNVNWALVEVKMRIGHIIPSDTVWFSHVSQNEMEESPTDEVLMEEARLKVAIIQMSNFERQCNDGIVEAEAAQILIGATKNFCPIQGKFMSIYDVSNYVKARSWPLKFKKILTFLEHHKEDKPLLLPGSNKFLIYVHHIVSSEEFEYAEHVITLMYPVIIHLCPMARESNVSTLTLINYYYIFLCVIKSALRIIILKRKCFKQPWNTLEFLILVLAVLEIICIYSLKLRPDNLALIQVTVILGYLRLGRFLSLFKILIPRLTKIVDVRIRNGLGLMYSITKGYVKSQEDAKLLVKHISGRESIYQ</sequence>
<feature type="transmembrane region" description="Helical" evidence="5">
    <location>
        <begin position="56"/>
        <end position="75"/>
    </location>
</feature>
<dbReference type="InterPro" id="IPR005821">
    <property type="entry name" value="Ion_trans_dom"/>
</dbReference>
<dbReference type="GO" id="GO:0016020">
    <property type="term" value="C:membrane"/>
    <property type="evidence" value="ECO:0007669"/>
    <property type="project" value="UniProtKB-SubCell"/>
</dbReference>
<evidence type="ECO:0000256" key="4">
    <source>
        <dbReference type="ARBA" id="ARBA00023136"/>
    </source>
</evidence>
<dbReference type="RefSeq" id="XP_008054115.2">
    <property type="nucleotide sequence ID" value="XM_008055924.2"/>
</dbReference>
<evidence type="ECO:0000259" key="6">
    <source>
        <dbReference type="Pfam" id="PF00520"/>
    </source>
</evidence>
<feature type="transmembrane region" description="Helical" evidence="5">
    <location>
        <begin position="366"/>
        <end position="383"/>
    </location>
</feature>
<feature type="transmembrane region" description="Helical" evidence="5">
    <location>
        <begin position="31"/>
        <end position="49"/>
    </location>
</feature>
<reference evidence="8" key="1">
    <citation type="submission" date="2025-08" db="UniProtKB">
        <authorList>
            <consortium name="RefSeq"/>
        </authorList>
    </citation>
    <scope>IDENTIFICATION</scope>
</reference>
<feature type="domain" description="Ion transport" evidence="6">
    <location>
        <begin position="342"/>
        <end position="452"/>
    </location>
</feature>
<evidence type="ECO:0000256" key="1">
    <source>
        <dbReference type="ARBA" id="ARBA00004141"/>
    </source>
</evidence>
<evidence type="ECO:0000313" key="8">
    <source>
        <dbReference type="RefSeq" id="XP_008054115.2"/>
    </source>
</evidence>
<dbReference type="Pfam" id="PF00520">
    <property type="entry name" value="Ion_trans"/>
    <property type="match status" value="1"/>
</dbReference>
<evidence type="ECO:0000256" key="5">
    <source>
        <dbReference type="SAM" id="Phobius"/>
    </source>
</evidence>
<dbReference type="OrthoDB" id="441412at2759"/>
<dbReference type="Proteomes" id="UP000189704">
    <property type="component" value="Unplaced"/>
</dbReference>
<gene>
    <name evidence="8" type="primary">LOC103258229</name>
</gene>
<comment type="subcellular location">
    <subcellularLocation>
        <location evidence="1">Membrane</location>
        <topology evidence="1">Multi-pass membrane protein</topology>
    </subcellularLocation>
</comment>
<dbReference type="AlphaFoldDB" id="A0A1U7T8J4"/>
<dbReference type="GeneID" id="103258229"/>
<keyword evidence="3 5" id="KW-1133">Transmembrane helix</keyword>
<keyword evidence="2 5" id="KW-0812">Transmembrane</keyword>